<dbReference type="AlphaFoldDB" id="A0AA36DCE0"/>
<name>A0AA36DCE0_9BILA</name>
<sequence>MRAVNGVFTVSIKYESFLEKELLLDHLWSSWVLSRSEPRITSFPEAVAAGPDQEREKGISSRNESVVPEATKEQQKKRSKLAALQHLLSQPRINQLRCMDPKIALLVFYLIFLLPIYGDLRKKLKGFEIINTARKRINKRDLLENGRSVVEIELSEKTYKLHLEPAKGLIDSKFRAILRHPDGGVEIENIGVDELFHGRVEGCLRSWVRLVHSPGNGLFGAFSCDIEQIYLEPHFLHNATAPDDEMIVYRQA</sequence>
<evidence type="ECO:0000256" key="1">
    <source>
        <dbReference type="SAM" id="MobiDB-lite"/>
    </source>
</evidence>
<evidence type="ECO:0000313" key="3">
    <source>
        <dbReference type="EMBL" id="CAJ0583795.1"/>
    </source>
</evidence>
<gene>
    <name evidence="3" type="ORF">MSPICULIGERA_LOCUS21864</name>
</gene>
<evidence type="ECO:0000256" key="2">
    <source>
        <dbReference type="SAM" id="Phobius"/>
    </source>
</evidence>
<accession>A0AA36DCE0</accession>
<feature type="transmembrane region" description="Helical" evidence="2">
    <location>
        <begin position="103"/>
        <end position="120"/>
    </location>
</feature>
<keyword evidence="4" id="KW-1185">Reference proteome</keyword>
<organism evidence="3 4">
    <name type="scientific">Mesorhabditis spiculigera</name>
    <dbReference type="NCBI Taxonomy" id="96644"/>
    <lineage>
        <taxon>Eukaryota</taxon>
        <taxon>Metazoa</taxon>
        <taxon>Ecdysozoa</taxon>
        <taxon>Nematoda</taxon>
        <taxon>Chromadorea</taxon>
        <taxon>Rhabditida</taxon>
        <taxon>Rhabditina</taxon>
        <taxon>Rhabditomorpha</taxon>
        <taxon>Rhabditoidea</taxon>
        <taxon>Rhabditidae</taxon>
        <taxon>Mesorhabditinae</taxon>
        <taxon>Mesorhabditis</taxon>
    </lineage>
</organism>
<feature type="non-terminal residue" evidence="3">
    <location>
        <position position="1"/>
    </location>
</feature>
<keyword evidence="2" id="KW-0812">Transmembrane</keyword>
<protein>
    <submittedName>
        <fullName evidence="3">Uncharacterized protein</fullName>
    </submittedName>
</protein>
<feature type="region of interest" description="Disordered" evidence="1">
    <location>
        <begin position="44"/>
        <end position="74"/>
    </location>
</feature>
<proteinExistence type="predicted"/>
<dbReference type="Proteomes" id="UP001177023">
    <property type="component" value="Unassembled WGS sequence"/>
</dbReference>
<evidence type="ECO:0000313" key="4">
    <source>
        <dbReference type="Proteomes" id="UP001177023"/>
    </source>
</evidence>
<comment type="caution">
    <text evidence="3">The sequence shown here is derived from an EMBL/GenBank/DDBJ whole genome shotgun (WGS) entry which is preliminary data.</text>
</comment>
<keyword evidence="2" id="KW-0472">Membrane</keyword>
<reference evidence="3" key="1">
    <citation type="submission" date="2023-06" db="EMBL/GenBank/DDBJ databases">
        <authorList>
            <person name="Delattre M."/>
        </authorList>
    </citation>
    <scope>NUCLEOTIDE SEQUENCE</scope>
    <source>
        <strain evidence="3">AF72</strain>
    </source>
</reference>
<keyword evidence="2" id="KW-1133">Transmembrane helix</keyword>
<dbReference type="EMBL" id="CATQJA010002665">
    <property type="protein sequence ID" value="CAJ0583795.1"/>
    <property type="molecule type" value="Genomic_DNA"/>
</dbReference>